<dbReference type="Pfam" id="PF00535">
    <property type="entry name" value="Glycos_transf_2"/>
    <property type="match status" value="1"/>
</dbReference>
<accession>A0ABU8DPG6</accession>
<dbReference type="RefSeq" id="WP_336402826.1">
    <property type="nucleotide sequence ID" value="NZ_JBAPLU010000002.1"/>
</dbReference>
<reference evidence="2 3" key="1">
    <citation type="submission" date="2024-03" db="EMBL/GenBank/DDBJ databases">
        <title>Draft genome sequence of Klenkia sp. LSe6-5.</title>
        <authorList>
            <person name="Duangmal K."/>
            <person name="Chantavorakit T."/>
        </authorList>
    </citation>
    <scope>NUCLEOTIDE SEQUENCE [LARGE SCALE GENOMIC DNA]</scope>
    <source>
        <strain evidence="2 3">LSe6-5</strain>
    </source>
</reference>
<feature type="domain" description="Glycosyltransferase 2-like" evidence="1">
    <location>
        <begin position="7"/>
        <end position="131"/>
    </location>
</feature>
<comment type="caution">
    <text evidence="2">The sequence shown here is derived from an EMBL/GenBank/DDBJ whole genome shotgun (WGS) entry which is preliminary data.</text>
</comment>
<dbReference type="Gene3D" id="3.90.550.10">
    <property type="entry name" value="Spore Coat Polysaccharide Biosynthesis Protein SpsA, Chain A"/>
    <property type="match status" value="1"/>
</dbReference>
<dbReference type="InterPro" id="IPR001173">
    <property type="entry name" value="Glyco_trans_2-like"/>
</dbReference>
<gene>
    <name evidence="2" type="ORF">TEK04_03010</name>
</gene>
<keyword evidence="2" id="KW-0808">Transferase</keyword>
<dbReference type="EC" id="2.4.-.-" evidence="2"/>
<evidence type="ECO:0000313" key="3">
    <source>
        <dbReference type="Proteomes" id="UP001361570"/>
    </source>
</evidence>
<keyword evidence="3" id="KW-1185">Reference proteome</keyword>
<proteinExistence type="predicted"/>
<dbReference type="PANTHER" id="PTHR22916">
    <property type="entry name" value="GLYCOSYLTRANSFERASE"/>
    <property type="match status" value="1"/>
</dbReference>
<organism evidence="2 3">
    <name type="scientific">Klenkia sesuvii</name>
    <dbReference type="NCBI Taxonomy" id="3103137"/>
    <lineage>
        <taxon>Bacteria</taxon>
        <taxon>Bacillati</taxon>
        <taxon>Actinomycetota</taxon>
        <taxon>Actinomycetes</taxon>
        <taxon>Geodermatophilales</taxon>
        <taxon>Geodermatophilaceae</taxon>
        <taxon>Klenkia</taxon>
    </lineage>
</organism>
<keyword evidence="2" id="KW-0328">Glycosyltransferase</keyword>
<evidence type="ECO:0000313" key="2">
    <source>
        <dbReference type="EMBL" id="MEI4270684.1"/>
    </source>
</evidence>
<dbReference type="CDD" id="cd00761">
    <property type="entry name" value="Glyco_tranf_GTA_type"/>
    <property type="match status" value="1"/>
</dbReference>
<dbReference type="InterPro" id="IPR029044">
    <property type="entry name" value="Nucleotide-diphossugar_trans"/>
</dbReference>
<dbReference type="PANTHER" id="PTHR22916:SF3">
    <property type="entry name" value="UDP-GLCNAC:BETAGAL BETA-1,3-N-ACETYLGLUCOSAMINYLTRANSFERASE-LIKE PROTEIN 1"/>
    <property type="match status" value="1"/>
</dbReference>
<dbReference type="Proteomes" id="UP001361570">
    <property type="component" value="Unassembled WGS sequence"/>
</dbReference>
<name>A0ABU8DPG6_9ACTN</name>
<sequence length="343" mass="36797">MDTPLVTVLVPTWNGAVHLRATLRSILTQSYKNLQVVVGDDASTDDTPRILAAVAEADPRVEVVTHPVNGGQFVNQLALLERVRGEFVKFVMHDDVLASDHVRVLVRGLQAHPEARMAFSRRLHVDASGKEIPGSAEPPLSDRAGLLDGTALTVQCLRAGANLVGEPTTVLMRSADLPTVTADLGSLDDEPLHTLTDFTMWVRLLARGPAYYSPEALSRFRHHATQDSADPRLVSRGLYDWPRVVDWAHRLGLLADPSDRAAAYRMVLWRCAAWLNGPAGADLGGPAARAALLCLVGMHEIDAGPVGDDPDVPLPLRAVAAPVGALLGPSAPGDVHTRLELVS</sequence>
<evidence type="ECO:0000259" key="1">
    <source>
        <dbReference type="Pfam" id="PF00535"/>
    </source>
</evidence>
<dbReference type="GO" id="GO:0016757">
    <property type="term" value="F:glycosyltransferase activity"/>
    <property type="evidence" value="ECO:0007669"/>
    <property type="project" value="UniProtKB-KW"/>
</dbReference>
<dbReference type="EMBL" id="JBAPLU010000002">
    <property type="protein sequence ID" value="MEI4270684.1"/>
    <property type="molecule type" value="Genomic_DNA"/>
</dbReference>
<protein>
    <submittedName>
        <fullName evidence="2">Glycosyltransferase family A protein</fullName>
        <ecNumber evidence="2">2.4.-.-</ecNumber>
    </submittedName>
</protein>
<dbReference type="SUPFAM" id="SSF53448">
    <property type="entry name" value="Nucleotide-diphospho-sugar transferases"/>
    <property type="match status" value="1"/>
</dbReference>